<proteinExistence type="predicted"/>
<dbReference type="GO" id="GO:0016757">
    <property type="term" value="F:glycosyltransferase activity"/>
    <property type="evidence" value="ECO:0007669"/>
    <property type="project" value="InterPro"/>
</dbReference>
<protein>
    <submittedName>
        <fullName evidence="3">Glycosyltransferase family 4 protein</fullName>
    </submittedName>
</protein>
<gene>
    <name evidence="3" type="ORF">FYJ72_13180</name>
</gene>
<dbReference type="Pfam" id="PF13439">
    <property type="entry name" value="Glyco_transf_4"/>
    <property type="match status" value="1"/>
</dbReference>
<reference evidence="3 4" key="1">
    <citation type="submission" date="2019-08" db="EMBL/GenBank/DDBJ databases">
        <title>In-depth cultivation of the pig gut microbiome towards novel bacterial diversity and tailored functional studies.</title>
        <authorList>
            <person name="Wylensek D."/>
            <person name="Hitch T.C.A."/>
            <person name="Clavel T."/>
        </authorList>
    </citation>
    <scope>NUCLEOTIDE SEQUENCE [LARGE SCALE GENOMIC DNA]</scope>
    <source>
        <strain evidence="3 4">LKV-178-WT-2C</strain>
    </source>
</reference>
<evidence type="ECO:0000313" key="3">
    <source>
        <dbReference type="EMBL" id="MST78577.1"/>
    </source>
</evidence>
<dbReference type="AlphaFoldDB" id="A0A6I2U1J9"/>
<dbReference type="EMBL" id="VUNF01000034">
    <property type="protein sequence ID" value="MST78577.1"/>
    <property type="molecule type" value="Genomic_DNA"/>
</dbReference>
<dbReference type="SUPFAM" id="SSF53756">
    <property type="entry name" value="UDP-Glycosyltransferase/glycogen phosphorylase"/>
    <property type="match status" value="1"/>
</dbReference>
<evidence type="ECO:0000259" key="1">
    <source>
        <dbReference type="Pfam" id="PF00534"/>
    </source>
</evidence>
<evidence type="ECO:0000313" key="4">
    <source>
        <dbReference type="Proteomes" id="UP000450161"/>
    </source>
</evidence>
<organism evidence="3 4">
    <name type="scientific">Segatella copri</name>
    <dbReference type="NCBI Taxonomy" id="165179"/>
    <lineage>
        <taxon>Bacteria</taxon>
        <taxon>Pseudomonadati</taxon>
        <taxon>Bacteroidota</taxon>
        <taxon>Bacteroidia</taxon>
        <taxon>Bacteroidales</taxon>
        <taxon>Prevotellaceae</taxon>
        <taxon>Segatella</taxon>
    </lineage>
</organism>
<dbReference type="RefSeq" id="WP_154482834.1">
    <property type="nucleotide sequence ID" value="NZ_VUNF01000034.1"/>
</dbReference>
<dbReference type="PANTHER" id="PTHR12526">
    <property type="entry name" value="GLYCOSYLTRANSFERASE"/>
    <property type="match status" value="1"/>
</dbReference>
<feature type="domain" description="Glycosyl transferase family 1" evidence="1">
    <location>
        <begin position="198"/>
        <end position="357"/>
    </location>
</feature>
<dbReference type="Gene3D" id="3.40.50.2000">
    <property type="entry name" value="Glycogen Phosphorylase B"/>
    <property type="match status" value="2"/>
</dbReference>
<dbReference type="Pfam" id="PF00534">
    <property type="entry name" value="Glycos_transf_1"/>
    <property type="match status" value="1"/>
</dbReference>
<dbReference type="InterPro" id="IPR001296">
    <property type="entry name" value="Glyco_trans_1"/>
</dbReference>
<evidence type="ECO:0000259" key="2">
    <source>
        <dbReference type="Pfam" id="PF13439"/>
    </source>
</evidence>
<accession>A0A6I2U1J9</accession>
<dbReference type="InterPro" id="IPR028098">
    <property type="entry name" value="Glyco_trans_4-like_N"/>
</dbReference>
<comment type="caution">
    <text evidence="3">The sequence shown here is derived from an EMBL/GenBank/DDBJ whole genome shotgun (WGS) entry which is preliminary data.</text>
</comment>
<dbReference type="Proteomes" id="UP000450161">
    <property type="component" value="Unassembled WGS sequence"/>
</dbReference>
<feature type="domain" description="Glycosyltransferase subfamily 4-like N-terminal" evidence="2">
    <location>
        <begin position="29"/>
        <end position="182"/>
    </location>
</feature>
<name>A0A6I2U1J9_9BACT</name>
<keyword evidence="3" id="KW-0808">Transferase</keyword>
<sequence length="387" mass="44048">MKQQKVLIVASVVSFIEWFNKENVDYLNKTRQCELHIACNFDYMEDTDEERTRAYIDKIKSEGVILHNIHFARSPFCSQNIDCYKQLKSIIDENHFDLIHVHTPTVSILTRLAARKARKEGTTVMYTCHGFHFHNASPKKNWMMFYPMERLMSRFCDYIVTINKEDFNRAKTFHAPNVRYIPGVGVNINRIHDCKIDKKAYKREIGVPEDCVLILSIGEMIERKNHEVIVRALAKVQNPNVFYAICGKGPIREHLEQLANELGVGERVKFLGFRKDIPELCNVADISAFPSRIEGLGLAGIEAMAAGVPLVSSNVHGILDYVIDGKTGFALDPEDVDGFAKAISILVDDENLRNVMAGNCWNAVAPFEIDNALHVMWGIYDEILNNK</sequence>